<dbReference type="Proteomes" id="UP001164746">
    <property type="component" value="Chromosome 15"/>
</dbReference>
<dbReference type="InterPro" id="IPR045249">
    <property type="entry name" value="HARBI1-like"/>
</dbReference>
<protein>
    <submittedName>
        <fullName evidence="1">HARB1-like protein</fullName>
    </submittedName>
</protein>
<dbReference type="EMBL" id="CP111026">
    <property type="protein sequence ID" value="WAR28861.1"/>
    <property type="molecule type" value="Genomic_DNA"/>
</dbReference>
<evidence type="ECO:0000313" key="1">
    <source>
        <dbReference type="EMBL" id="WAR28861.1"/>
    </source>
</evidence>
<sequence>MSIKRDPERFSNDNIDRLVDLLTDRLKRPTQNSLTVLQQVMIALRFYASGAFLQVIGDTFGVDIATVSRRVTDVTNALFDLRDRAIKFPTEAADLQAAKSAVYARTNFPSVVGCIDGTHIHIQSPGGLDEGAYVNRKRRHSSITSISARLPGSCHDAHVWRTSSICKHMEVNHQGNGSEERFDKAHVKTRNIIEIVFGEWKRKFHVLHGEKYKISYA</sequence>
<dbReference type="PRINTS" id="PR02086">
    <property type="entry name" value="PUTNUCHARBI1"/>
</dbReference>
<dbReference type="PANTHER" id="PTHR22930:SF250">
    <property type="entry name" value="NUCLEASE HARBI1-LIKE PROTEIN"/>
    <property type="match status" value="1"/>
</dbReference>
<reference evidence="1" key="1">
    <citation type="submission" date="2022-11" db="EMBL/GenBank/DDBJ databases">
        <title>Centuries of genome instability and evolution in soft-shell clam transmissible cancer (bioRxiv).</title>
        <authorList>
            <person name="Hart S.F.M."/>
            <person name="Yonemitsu M.A."/>
            <person name="Giersch R.M."/>
            <person name="Beal B.F."/>
            <person name="Arriagada G."/>
            <person name="Davis B.W."/>
            <person name="Ostrander E.A."/>
            <person name="Goff S.P."/>
            <person name="Metzger M.J."/>
        </authorList>
    </citation>
    <scope>NUCLEOTIDE SEQUENCE</scope>
    <source>
        <strain evidence="1">MELC-2E11</strain>
        <tissue evidence="1">Siphon/mantle</tissue>
    </source>
</reference>
<name>A0ABY7G745_MYAAR</name>
<gene>
    <name evidence="1" type="ORF">MAR_014565</name>
</gene>
<keyword evidence="2" id="KW-1185">Reference proteome</keyword>
<dbReference type="InterPro" id="IPR026103">
    <property type="entry name" value="HARBI1_animal"/>
</dbReference>
<evidence type="ECO:0000313" key="2">
    <source>
        <dbReference type="Proteomes" id="UP001164746"/>
    </source>
</evidence>
<proteinExistence type="predicted"/>
<accession>A0ABY7G745</accession>
<organism evidence="1 2">
    <name type="scientific">Mya arenaria</name>
    <name type="common">Soft-shell clam</name>
    <dbReference type="NCBI Taxonomy" id="6604"/>
    <lineage>
        <taxon>Eukaryota</taxon>
        <taxon>Metazoa</taxon>
        <taxon>Spiralia</taxon>
        <taxon>Lophotrochozoa</taxon>
        <taxon>Mollusca</taxon>
        <taxon>Bivalvia</taxon>
        <taxon>Autobranchia</taxon>
        <taxon>Heteroconchia</taxon>
        <taxon>Euheterodonta</taxon>
        <taxon>Imparidentia</taxon>
        <taxon>Neoheterodontei</taxon>
        <taxon>Myida</taxon>
        <taxon>Myoidea</taxon>
        <taxon>Myidae</taxon>
        <taxon>Mya</taxon>
    </lineage>
</organism>
<dbReference type="PANTHER" id="PTHR22930">
    <property type="match status" value="1"/>
</dbReference>